<name>A0ABP0JLM2_9DINO</name>
<accession>A0ABP0JLM2</accession>
<dbReference type="EMBL" id="CAXAMM010007691">
    <property type="protein sequence ID" value="CAK9015063.1"/>
    <property type="molecule type" value="Genomic_DNA"/>
</dbReference>
<evidence type="ECO:0000313" key="2">
    <source>
        <dbReference type="EMBL" id="CAK9015063.1"/>
    </source>
</evidence>
<feature type="compositionally biased region" description="Low complexity" evidence="1">
    <location>
        <begin position="11"/>
        <end position="20"/>
    </location>
</feature>
<feature type="region of interest" description="Disordered" evidence="1">
    <location>
        <begin position="1"/>
        <end position="27"/>
    </location>
</feature>
<organism evidence="2 3">
    <name type="scientific">Durusdinium trenchii</name>
    <dbReference type="NCBI Taxonomy" id="1381693"/>
    <lineage>
        <taxon>Eukaryota</taxon>
        <taxon>Sar</taxon>
        <taxon>Alveolata</taxon>
        <taxon>Dinophyceae</taxon>
        <taxon>Suessiales</taxon>
        <taxon>Symbiodiniaceae</taxon>
        <taxon>Durusdinium</taxon>
    </lineage>
</organism>
<sequence length="275" mass="30116">MAPRRGGAAGAGVEASSTSSLRGGLAPPPLKRIQPWLEDGSGQCDIVAGGVDATGVFKGIYVSGVHLTALLRTFQLSKTFLPVEMPTPVQTLGQSLQDGIPLVIITRGCFGREMDIGSGPARNNIQKAVWEAARNMRADMPQVLVSCIDIPVDASPEVVNACLQPPSNNFRELMYHVSELDGCEDNEDLERQMLQFASFEVFGLLKDGTWYTPAVYNASKLAQWVSNNPREIKPKEGPSFSRKKFEWNNKAYDNMFMLGWKSVLEVRPPTLTRSG</sequence>
<proteinExistence type="predicted"/>
<comment type="caution">
    <text evidence="2">The sequence shown here is derived from an EMBL/GenBank/DDBJ whole genome shotgun (WGS) entry which is preliminary data.</text>
</comment>
<dbReference type="Proteomes" id="UP001642464">
    <property type="component" value="Unassembled WGS sequence"/>
</dbReference>
<protein>
    <submittedName>
        <fullName evidence="2">Uncharacterized protein</fullName>
    </submittedName>
</protein>
<evidence type="ECO:0000256" key="1">
    <source>
        <dbReference type="SAM" id="MobiDB-lite"/>
    </source>
</evidence>
<evidence type="ECO:0000313" key="3">
    <source>
        <dbReference type="Proteomes" id="UP001642464"/>
    </source>
</evidence>
<gene>
    <name evidence="2" type="ORF">SCF082_LOCUS12594</name>
</gene>
<keyword evidence="3" id="KW-1185">Reference proteome</keyword>
<reference evidence="2 3" key="1">
    <citation type="submission" date="2024-02" db="EMBL/GenBank/DDBJ databases">
        <authorList>
            <person name="Chen Y."/>
            <person name="Shah S."/>
            <person name="Dougan E. K."/>
            <person name="Thang M."/>
            <person name="Chan C."/>
        </authorList>
    </citation>
    <scope>NUCLEOTIDE SEQUENCE [LARGE SCALE GENOMIC DNA]</scope>
</reference>